<proteinExistence type="predicted"/>
<name>M2PN04_CERS8</name>
<dbReference type="HOGENOM" id="CLU_051549_1_1_1"/>
<gene>
    <name evidence="1" type="ORF">CERSUDRAFT_49803</name>
</gene>
<dbReference type="EMBL" id="KB445796">
    <property type="protein sequence ID" value="EMD37804.1"/>
    <property type="molecule type" value="Genomic_DNA"/>
</dbReference>
<protein>
    <submittedName>
        <fullName evidence="1">Uncharacterized protein</fullName>
    </submittedName>
</protein>
<organism evidence="1 2">
    <name type="scientific">Ceriporiopsis subvermispora (strain B)</name>
    <name type="common">White-rot fungus</name>
    <name type="synonym">Gelatoporia subvermispora</name>
    <dbReference type="NCBI Taxonomy" id="914234"/>
    <lineage>
        <taxon>Eukaryota</taxon>
        <taxon>Fungi</taxon>
        <taxon>Dikarya</taxon>
        <taxon>Basidiomycota</taxon>
        <taxon>Agaricomycotina</taxon>
        <taxon>Agaricomycetes</taxon>
        <taxon>Polyporales</taxon>
        <taxon>Gelatoporiaceae</taxon>
        <taxon>Gelatoporia</taxon>
    </lineage>
</organism>
<dbReference type="Proteomes" id="UP000016930">
    <property type="component" value="Unassembled WGS sequence"/>
</dbReference>
<dbReference type="AlphaFoldDB" id="M2PN04"/>
<evidence type="ECO:0000313" key="2">
    <source>
        <dbReference type="Proteomes" id="UP000016930"/>
    </source>
</evidence>
<keyword evidence="2" id="KW-1185">Reference proteome</keyword>
<accession>M2PN04</accession>
<sequence length="310" mass="35233">MAVASNDVPRLQQLVRQGLKERVSILKLINRIEASLDNVYHARGYTSHDYDISMLVFRLGGRKLLYALNHHISIPSIRSLRRHMHFTRLMPSLCQPTRHEILFNMAEIFGSKIKDWDTPSPRRVKYSSGMSIFWDEVSQEEVSCYFPHADAVGGLCRERAHKVDQHLTTFKSAEAIATSLADGTVHYGKESSVIAVGSFGSRLRGAFPIVSSPTCKSETPQRSAELLAQVLDCWHDHYAHEVGPIWSFALDGDAGRRAMVYQLFMKHEVGEGHFLHKYLGRMPGLNLCMGDNDITADFDWKHLVKRTWHC</sequence>
<evidence type="ECO:0000313" key="1">
    <source>
        <dbReference type="EMBL" id="EMD37804.1"/>
    </source>
</evidence>
<reference evidence="1 2" key="1">
    <citation type="journal article" date="2012" name="Proc. Natl. Acad. Sci. U.S.A.">
        <title>Comparative genomics of Ceriporiopsis subvermispora and Phanerochaete chrysosporium provide insight into selective ligninolysis.</title>
        <authorList>
            <person name="Fernandez-Fueyo E."/>
            <person name="Ruiz-Duenas F.J."/>
            <person name="Ferreira P."/>
            <person name="Floudas D."/>
            <person name="Hibbett D.S."/>
            <person name="Canessa P."/>
            <person name="Larrondo L.F."/>
            <person name="James T.Y."/>
            <person name="Seelenfreund D."/>
            <person name="Lobos S."/>
            <person name="Polanco R."/>
            <person name="Tello M."/>
            <person name="Honda Y."/>
            <person name="Watanabe T."/>
            <person name="Watanabe T."/>
            <person name="Ryu J.S."/>
            <person name="Kubicek C.P."/>
            <person name="Schmoll M."/>
            <person name="Gaskell J."/>
            <person name="Hammel K.E."/>
            <person name="St John F.J."/>
            <person name="Vanden Wymelenberg A."/>
            <person name="Sabat G."/>
            <person name="Splinter BonDurant S."/>
            <person name="Syed K."/>
            <person name="Yadav J.S."/>
            <person name="Doddapaneni H."/>
            <person name="Subramanian V."/>
            <person name="Lavin J.L."/>
            <person name="Oguiza J.A."/>
            <person name="Perez G."/>
            <person name="Pisabarro A.G."/>
            <person name="Ramirez L."/>
            <person name="Santoyo F."/>
            <person name="Master E."/>
            <person name="Coutinho P.M."/>
            <person name="Henrissat B."/>
            <person name="Lombard V."/>
            <person name="Magnuson J.K."/>
            <person name="Kuees U."/>
            <person name="Hori C."/>
            <person name="Igarashi K."/>
            <person name="Samejima M."/>
            <person name="Held B.W."/>
            <person name="Barry K.W."/>
            <person name="LaButti K.M."/>
            <person name="Lapidus A."/>
            <person name="Lindquist E.A."/>
            <person name="Lucas S.M."/>
            <person name="Riley R."/>
            <person name="Salamov A.A."/>
            <person name="Hoffmeister D."/>
            <person name="Schwenk D."/>
            <person name="Hadar Y."/>
            <person name="Yarden O."/>
            <person name="de Vries R.P."/>
            <person name="Wiebenga A."/>
            <person name="Stenlid J."/>
            <person name="Eastwood D."/>
            <person name="Grigoriev I.V."/>
            <person name="Berka R.M."/>
            <person name="Blanchette R.A."/>
            <person name="Kersten P."/>
            <person name="Martinez A.T."/>
            <person name="Vicuna R."/>
            <person name="Cullen D."/>
        </authorList>
    </citation>
    <scope>NUCLEOTIDE SEQUENCE [LARGE SCALE GENOMIC DNA]</scope>
    <source>
        <strain evidence="1 2">B</strain>
    </source>
</reference>
<dbReference type="OrthoDB" id="3048541at2759"/>